<reference evidence="2" key="1">
    <citation type="journal article" date="2019" name="Int. J. Syst. Evol. Microbiol.">
        <title>The Global Catalogue of Microorganisms (GCM) 10K type strain sequencing project: providing services to taxonomists for standard genome sequencing and annotation.</title>
        <authorList>
            <consortium name="The Broad Institute Genomics Platform"/>
            <consortium name="The Broad Institute Genome Sequencing Center for Infectious Disease"/>
            <person name="Wu L."/>
            <person name="Ma J."/>
        </authorList>
    </citation>
    <scope>NUCLEOTIDE SEQUENCE [LARGE SCALE GENOMIC DNA]</scope>
    <source>
        <strain evidence="2">NBRC 108728</strain>
    </source>
</reference>
<accession>A0ABN6XYI0</accession>
<dbReference type="RefSeq" id="WP_286343200.1">
    <property type="nucleotide sequence ID" value="NZ_AP027732.1"/>
</dbReference>
<evidence type="ECO:0000313" key="2">
    <source>
        <dbReference type="Proteomes" id="UP001321486"/>
    </source>
</evidence>
<protein>
    <submittedName>
        <fullName evidence="1">CTP synthase</fullName>
    </submittedName>
</protein>
<gene>
    <name evidence="1" type="ORF">GCM10025867_23250</name>
</gene>
<organism evidence="1 2">
    <name type="scientific">Frondihabitans sucicola</name>
    <dbReference type="NCBI Taxonomy" id="1268041"/>
    <lineage>
        <taxon>Bacteria</taxon>
        <taxon>Bacillati</taxon>
        <taxon>Actinomycetota</taxon>
        <taxon>Actinomycetes</taxon>
        <taxon>Micrococcales</taxon>
        <taxon>Microbacteriaceae</taxon>
        <taxon>Frondihabitans</taxon>
    </lineage>
</organism>
<evidence type="ECO:0000313" key="1">
    <source>
        <dbReference type="EMBL" id="BDZ50084.1"/>
    </source>
</evidence>
<name>A0ABN6XYI0_9MICO</name>
<dbReference type="Proteomes" id="UP001321486">
    <property type="component" value="Chromosome"/>
</dbReference>
<sequence length="315" mass="35070">MSLPPLGPELLVHSAFDDTAVRRAHSRGELVRLAPGRYVRADVWSSLGAADREILRIVAVVSCLRTPVVVSHASAAALWGLPRLGPAPKLVDVIDPAATAAWNGRYVRHHRGELPEHDVRSRYGLDVTAPARTAIDVARQATFRSAVTGLDHGLRVGLFTRDDLVARLVADPADSRRVKARRAVDFADPRADSPGESLSRVVMQETGFESPELQWSFRSRGGRADVDFWWPGVGIVGEFDGEVKYRDRSLRGDRSAEQVVIDEKNRENRIRARPEVRGFMRWTWRDAVTPGALERLLRAAGVPQTNRRLYVKRAN</sequence>
<proteinExistence type="predicted"/>
<dbReference type="EMBL" id="AP027732">
    <property type="protein sequence ID" value="BDZ50084.1"/>
    <property type="molecule type" value="Genomic_DNA"/>
</dbReference>
<keyword evidence="2" id="KW-1185">Reference proteome</keyword>